<dbReference type="Pfam" id="PF17555">
    <property type="entry name" value="TssN"/>
    <property type="match status" value="1"/>
</dbReference>
<dbReference type="InterPro" id="IPR035177">
    <property type="entry name" value="TssN"/>
</dbReference>
<feature type="transmembrane region" description="Helical" evidence="1">
    <location>
        <begin position="12"/>
        <end position="32"/>
    </location>
</feature>
<sequence length="252" mass="28691">MPNISFVKRSPGLLYGLVVALLLGAVGFAGTFDSANFQRYYFLIQVLALGIGLLHLWLSPRFAPAIFDTFGRGLLGTLLVLLLGMGFTLVLYHQTGYLGTRWPFVTSLLPFVIPFVVSQAYRYYLQIPPANYRKWYYPINGDMPDLDLLDLSKILVIQFEFHKTPDDANFTNFKAKAPVAMTLGDLFLVFINDYNERTPASPIHYTSTTDQPYGWVFTKKAAWWQRPVYLDPSLDFNQNQLIDNATIIARRV</sequence>
<dbReference type="Proteomes" id="UP001597512">
    <property type="component" value="Unassembled WGS sequence"/>
</dbReference>
<keyword evidence="3" id="KW-1185">Reference proteome</keyword>
<proteinExistence type="predicted"/>
<feature type="transmembrane region" description="Helical" evidence="1">
    <location>
        <begin position="104"/>
        <end position="124"/>
    </location>
</feature>
<name>A0ABW6AIA3_9BACT</name>
<evidence type="ECO:0000313" key="3">
    <source>
        <dbReference type="Proteomes" id="UP001597512"/>
    </source>
</evidence>
<organism evidence="2 3">
    <name type="scientific">Spirosoma flavum</name>
    <dbReference type="NCBI Taxonomy" id="2048557"/>
    <lineage>
        <taxon>Bacteria</taxon>
        <taxon>Pseudomonadati</taxon>
        <taxon>Bacteroidota</taxon>
        <taxon>Cytophagia</taxon>
        <taxon>Cytophagales</taxon>
        <taxon>Cytophagaceae</taxon>
        <taxon>Spirosoma</taxon>
    </lineage>
</organism>
<dbReference type="RefSeq" id="WP_381499617.1">
    <property type="nucleotide sequence ID" value="NZ_JBHUOM010000002.1"/>
</dbReference>
<keyword evidence="1" id="KW-0472">Membrane</keyword>
<dbReference type="EMBL" id="JBHUOM010000002">
    <property type="protein sequence ID" value="MFD2934188.1"/>
    <property type="molecule type" value="Genomic_DNA"/>
</dbReference>
<keyword evidence="1" id="KW-0812">Transmembrane</keyword>
<protein>
    <submittedName>
        <fullName evidence="2">TssN family type VI secretion system protein</fullName>
    </submittedName>
</protein>
<feature type="transmembrane region" description="Helical" evidence="1">
    <location>
        <begin position="38"/>
        <end position="58"/>
    </location>
</feature>
<keyword evidence="1" id="KW-1133">Transmembrane helix</keyword>
<feature type="transmembrane region" description="Helical" evidence="1">
    <location>
        <begin position="70"/>
        <end position="92"/>
    </location>
</feature>
<evidence type="ECO:0000313" key="2">
    <source>
        <dbReference type="EMBL" id="MFD2934188.1"/>
    </source>
</evidence>
<reference evidence="3" key="1">
    <citation type="journal article" date="2019" name="Int. J. Syst. Evol. Microbiol.">
        <title>The Global Catalogue of Microorganisms (GCM) 10K type strain sequencing project: providing services to taxonomists for standard genome sequencing and annotation.</title>
        <authorList>
            <consortium name="The Broad Institute Genomics Platform"/>
            <consortium name="The Broad Institute Genome Sequencing Center for Infectious Disease"/>
            <person name="Wu L."/>
            <person name="Ma J."/>
        </authorList>
    </citation>
    <scope>NUCLEOTIDE SEQUENCE [LARGE SCALE GENOMIC DNA]</scope>
    <source>
        <strain evidence="3">KCTC 52490</strain>
    </source>
</reference>
<accession>A0ABW6AIA3</accession>
<comment type="caution">
    <text evidence="2">The sequence shown here is derived from an EMBL/GenBank/DDBJ whole genome shotgun (WGS) entry which is preliminary data.</text>
</comment>
<gene>
    <name evidence="2" type="ORF">ACFS25_10370</name>
</gene>
<evidence type="ECO:0000256" key="1">
    <source>
        <dbReference type="SAM" id="Phobius"/>
    </source>
</evidence>